<dbReference type="InterPro" id="IPR036390">
    <property type="entry name" value="WH_DNA-bd_sf"/>
</dbReference>
<dbReference type="PRINTS" id="PR00039">
    <property type="entry name" value="HTHLYSR"/>
</dbReference>
<protein>
    <submittedName>
        <fullName evidence="6">LysR family transcriptional regulator</fullName>
    </submittedName>
</protein>
<dbReference type="InterPro" id="IPR036388">
    <property type="entry name" value="WH-like_DNA-bd_sf"/>
</dbReference>
<comment type="similarity">
    <text evidence="1">Belongs to the LysR transcriptional regulatory family.</text>
</comment>
<gene>
    <name evidence="6" type="ORF">GCM10009836_35160</name>
</gene>
<accession>A0ABN2N4D0</accession>
<reference evidence="6 7" key="1">
    <citation type="journal article" date="2019" name="Int. J. Syst. Evol. Microbiol.">
        <title>The Global Catalogue of Microorganisms (GCM) 10K type strain sequencing project: providing services to taxonomists for standard genome sequencing and annotation.</title>
        <authorList>
            <consortium name="The Broad Institute Genomics Platform"/>
            <consortium name="The Broad Institute Genome Sequencing Center for Infectious Disease"/>
            <person name="Wu L."/>
            <person name="Ma J."/>
        </authorList>
    </citation>
    <scope>NUCLEOTIDE SEQUENCE [LARGE SCALE GENOMIC DNA]</scope>
    <source>
        <strain evidence="6 7">JCM 16009</strain>
    </source>
</reference>
<dbReference type="SUPFAM" id="SSF46785">
    <property type="entry name" value="Winged helix' DNA-binding domain"/>
    <property type="match status" value="1"/>
</dbReference>
<evidence type="ECO:0000313" key="7">
    <source>
        <dbReference type="Proteomes" id="UP001500449"/>
    </source>
</evidence>
<proteinExistence type="inferred from homology"/>
<dbReference type="Gene3D" id="1.10.10.10">
    <property type="entry name" value="Winged helix-like DNA-binding domain superfamily/Winged helix DNA-binding domain"/>
    <property type="match status" value="1"/>
</dbReference>
<evidence type="ECO:0000256" key="3">
    <source>
        <dbReference type="ARBA" id="ARBA00023125"/>
    </source>
</evidence>
<comment type="caution">
    <text evidence="6">The sequence shown here is derived from an EMBL/GenBank/DDBJ whole genome shotgun (WGS) entry which is preliminary data.</text>
</comment>
<keyword evidence="2" id="KW-0805">Transcription regulation</keyword>
<dbReference type="PANTHER" id="PTHR30346:SF0">
    <property type="entry name" value="HCA OPERON TRANSCRIPTIONAL ACTIVATOR HCAR"/>
    <property type="match status" value="1"/>
</dbReference>
<evidence type="ECO:0000256" key="1">
    <source>
        <dbReference type="ARBA" id="ARBA00009437"/>
    </source>
</evidence>
<dbReference type="Pfam" id="PF03466">
    <property type="entry name" value="LysR_substrate"/>
    <property type="match status" value="1"/>
</dbReference>
<organism evidence="6 7">
    <name type="scientific">Pseudonocardia ailaonensis</name>
    <dbReference type="NCBI Taxonomy" id="367279"/>
    <lineage>
        <taxon>Bacteria</taxon>
        <taxon>Bacillati</taxon>
        <taxon>Actinomycetota</taxon>
        <taxon>Actinomycetes</taxon>
        <taxon>Pseudonocardiales</taxon>
        <taxon>Pseudonocardiaceae</taxon>
        <taxon>Pseudonocardia</taxon>
    </lineage>
</organism>
<keyword evidence="4" id="KW-0804">Transcription</keyword>
<keyword evidence="7" id="KW-1185">Reference proteome</keyword>
<dbReference type="EMBL" id="BAAAQK010000009">
    <property type="protein sequence ID" value="GAA1852098.1"/>
    <property type="molecule type" value="Genomic_DNA"/>
</dbReference>
<evidence type="ECO:0000256" key="4">
    <source>
        <dbReference type="ARBA" id="ARBA00023163"/>
    </source>
</evidence>
<dbReference type="SUPFAM" id="SSF53850">
    <property type="entry name" value="Periplasmic binding protein-like II"/>
    <property type="match status" value="1"/>
</dbReference>
<evidence type="ECO:0000256" key="2">
    <source>
        <dbReference type="ARBA" id="ARBA00023015"/>
    </source>
</evidence>
<dbReference type="Pfam" id="PF00126">
    <property type="entry name" value="HTH_1"/>
    <property type="match status" value="1"/>
</dbReference>
<name>A0ABN2N4D0_9PSEU</name>
<dbReference type="Gene3D" id="3.40.190.10">
    <property type="entry name" value="Periplasmic binding protein-like II"/>
    <property type="match status" value="2"/>
</dbReference>
<dbReference type="PANTHER" id="PTHR30346">
    <property type="entry name" value="TRANSCRIPTIONAL DUAL REGULATOR HCAR-RELATED"/>
    <property type="match status" value="1"/>
</dbReference>
<sequence>MELRELRSFVAVAEELHFGRAAARLGLVQPAVSQHLGRLERELGLRLLDRSPHRVALTPAGRRLLAEVRAALSGIDRIRDVAEAFGRGLGRTLRIGSTPGLERRLADGVTALRAIAPPSELVLVEGDARAHAAAVASGALDAALVRGAGPDGVVVGYDPISLVVPTAHPAARLDAIPPAALEGLRLRLPARRSDPVLHDAVLAHTAAAGVVPHRGRDVASVADAALEIGAGGTAWTAIHGTTWQATTCSVTLRPADPPLTVPVRLLLPAGGSCTDLLVEAFGGTG</sequence>
<dbReference type="PROSITE" id="PS50931">
    <property type="entry name" value="HTH_LYSR"/>
    <property type="match status" value="1"/>
</dbReference>
<dbReference type="InterPro" id="IPR005119">
    <property type="entry name" value="LysR_subst-bd"/>
</dbReference>
<keyword evidence="3" id="KW-0238">DNA-binding</keyword>
<evidence type="ECO:0000259" key="5">
    <source>
        <dbReference type="PROSITE" id="PS50931"/>
    </source>
</evidence>
<dbReference type="InterPro" id="IPR000847">
    <property type="entry name" value="LysR_HTH_N"/>
</dbReference>
<evidence type="ECO:0000313" key="6">
    <source>
        <dbReference type="EMBL" id="GAA1852098.1"/>
    </source>
</evidence>
<dbReference type="Proteomes" id="UP001500449">
    <property type="component" value="Unassembled WGS sequence"/>
</dbReference>
<feature type="domain" description="HTH lysR-type" evidence="5">
    <location>
        <begin position="1"/>
        <end position="58"/>
    </location>
</feature>